<proteinExistence type="predicted"/>
<dbReference type="AlphaFoldDB" id="A0A0J8S3M4"/>
<dbReference type="InterPro" id="IPR052061">
    <property type="entry name" value="PTE-AB_protein"/>
</dbReference>
<feature type="domain" description="Thioesterase" evidence="1">
    <location>
        <begin position="136"/>
        <end position="212"/>
    </location>
</feature>
<gene>
    <name evidence="2" type="ORF">CIHG_09305</name>
</gene>
<reference evidence="3" key="1">
    <citation type="journal article" date="2010" name="Genome Res.">
        <title>Population genomic sequencing of Coccidioides fungi reveals recent hybridization and transposon control.</title>
        <authorList>
            <person name="Neafsey D.E."/>
            <person name="Barker B.M."/>
            <person name="Sharpton T.J."/>
            <person name="Stajich J.E."/>
            <person name="Park D.J."/>
            <person name="Whiston E."/>
            <person name="Hung C.-Y."/>
            <person name="McMahan C."/>
            <person name="White J."/>
            <person name="Sykes S."/>
            <person name="Heiman D."/>
            <person name="Young S."/>
            <person name="Zeng Q."/>
            <person name="Abouelleil A."/>
            <person name="Aftuck L."/>
            <person name="Bessette D."/>
            <person name="Brown A."/>
            <person name="FitzGerald M."/>
            <person name="Lui A."/>
            <person name="Macdonald J.P."/>
            <person name="Priest M."/>
            <person name="Orbach M.J."/>
            <person name="Galgiani J.N."/>
            <person name="Kirkland T.N."/>
            <person name="Cole G.T."/>
            <person name="Birren B.W."/>
            <person name="Henn M.R."/>
            <person name="Taylor J.W."/>
            <person name="Rounsley S.D."/>
        </authorList>
    </citation>
    <scope>NUCLEOTIDE SEQUENCE [LARGE SCALE GENOMIC DNA]</scope>
    <source>
        <strain evidence="3">H538.4</strain>
    </source>
</reference>
<dbReference type="VEuPathDB" id="FungiDB:CIHG_09305"/>
<protein>
    <recommendedName>
        <fullName evidence="1">Thioesterase domain-containing protein</fullName>
    </recommendedName>
</protein>
<dbReference type="Pfam" id="PF03061">
    <property type="entry name" value="4HBT"/>
    <property type="match status" value="1"/>
</dbReference>
<dbReference type="eggNOG" id="ENOG502SQRZ">
    <property type="taxonomic scope" value="Eukaryota"/>
</dbReference>
<accession>A0A0J8S3M4</accession>
<dbReference type="EMBL" id="DS017036">
    <property type="protein sequence ID" value="KMU91436.1"/>
    <property type="molecule type" value="Genomic_DNA"/>
</dbReference>
<evidence type="ECO:0000313" key="3">
    <source>
        <dbReference type="Proteomes" id="UP000054563"/>
    </source>
</evidence>
<organism evidence="2 3">
    <name type="scientific">Coccidioides immitis H538.4</name>
    <dbReference type="NCBI Taxonomy" id="396776"/>
    <lineage>
        <taxon>Eukaryota</taxon>
        <taxon>Fungi</taxon>
        <taxon>Dikarya</taxon>
        <taxon>Ascomycota</taxon>
        <taxon>Pezizomycotina</taxon>
        <taxon>Eurotiomycetes</taxon>
        <taxon>Eurotiomycetidae</taxon>
        <taxon>Onygenales</taxon>
        <taxon>Onygenaceae</taxon>
        <taxon>Coccidioides</taxon>
    </lineage>
</organism>
<dbReference type="OrthoDB" id="506431at2759"/>
<dbReference type="CDD" id="cd03443">
    <property type="entry name" value="PaaI_thioesterase"/>
    <property type="match status" value="1"/>
</dbReference>
<dbReference type="SUPFAM" id="SSF54637">
    <property type="entry name" value="Thioesterase/thiol ester dehydrase-isomerase"/>
    <property type="match status" value="1"/>
</dbReference>
<evidence type="ECO:0000313" key="2">
    <source>
        <dbReference type="EMBL" id="KMU91436.1"/>
    </source>
</evidence>
<name>A0A0J8S3M4_COCIT</name>
<dbReference type="PANTHER" id="PTHR47260:SF3">
    <property type="entry name" value="THIOESTERASE FAMILY PROTEIN (AFU_ORTHOLOGUE AFUA_7G03960)"/>
    <property type="match status" value="1"/>
</dbReference>
<dbReference type="STRING" id="396776.A0A0J8S3M4"/>
<dbReference type="PANTHER" id="PTHR47260">
    <property type="entry name" value="UPF0644 PROTEIN PB2B4.06"/>
    <property type="match status" value="1"/>
</dbReference>
<sequence>MSQQPWRACAELEQWRKTPIPPQTKKYHSLSLPATLAVFQSSPWTASLISKSDYRPIETSARVKKPLGEDAFFAETIATPTTIPHCLSLQRRNPSPPPSEAPFLPPPPAKWPKIATPPDLITLWDFGNPGISGHPNTAHGGVLSTLIDEMMSVAIAMHIPGYTFNEATERGRIYTLQLDVRFRNPVYVPGLAVLKVWCIAKVGRKFWLRAQILQEEGLGEQNGGAQPLEWAKKKVVCVEAMGFFVQTTNEKL</sequence>
<dbReference type="InterPro" id="IPR029069">
    <property type="entry name" value="HotDog_dom_sf"/>
</dbReference>
<dbReference type="Gene3D" id="3.10.129.10">
    <property type="entry name" value="Hotdog Thioesterase"/>
    <property type="match status" value="1"/>
</dbReference>
<dbReference type="InterPro" id="IPR006683">
    <property type="entry name" value="Thioestr_dom"/>
</dbReference>
<evidence type="ECO:0000259" key="1">
    <source>
        <dbReference type="Pfam" id="PF03061"/>
    </source>
</evidence>
<dbReference type="Proteomes" id="UP000054563">
    <property type="component" value="Unassembled WGS sequence"/>
</dbReference>